<evidence type="ECO:0000313" key="3">
    <source>
        <dbReference type="Proteomes" id="UP001339429"/>
    </source>
</evidence>
<comment type="caution">
    <text evidence="2">The sequence shown here is derived from an EMBL/GenBank/DDBJ whole genome shotgun (WGS) entry which is preliminary data.</text>
</comment>
<dbReference type="EMBL" id="JAYXUD010000002">
    <property type="protein sequence ID" value="MEC6897857.1"/>
    <property type="molecule type" value="Genomic_DNA"/>
</dbReference>
<dbReference type="InterPro" id="IPR000182">
    <property type="entry name" value="GNAT_dom"/>
</dbReference>
<sequence length="178" mass="21375">MFEKIEAKTVGLRLVQPSDAEFIYNLRVNDNLNKYLSSVSGGVESQRQWIEKYKEKEKDKEEFYFIIYRKDTQESIGTVRLYDFIKDENSFCWGSWILNENKTRFSALESALLVYELAFKKLDFKQSHFDVRKNNIKVIGFHEKFGALKINEDELDYFFIYKKSDYLEYSKNLIRFLN</sequence>
<dbReference type="SUPFAM" id="SSF55729">
    <property type="entry name" value="Acyl-CoA N-acyltransferases (Nat)"/>
    <property type="match status" value="1"/>
</dbReference>
<dbReference type="RefSeq" id="WP_327779382.1">
    <property type="nucleotide sequence ID" value="NZ_JAYXUD010000002.1"/>
</dbReference>
<protein>
    <submittedName>
        <fullName evidence="2">GNAT family N-acetyltransferase</fullName>
    </submittedName>
</protein>
<proteinExistence type="predicted"/>
<feature type="domain" description="N-acetyltransferase" evidence="1">
    <location>
        <begin position="11"/>
        <end position="147"/>
    </location>
</feature>
<organism evidence="2 3">
    <name type="scientific">Photobacterium piscicola</name>
    <dbReference type="NCBI Taxonomy" id="1378299"/>
    <lineage>
        <taxon>Bacteria</taxon>
        <taxon>Pseudomonadati</taxon>
        <taxon>Pseudomonadota</taxon>
        <taxon>Gammaproteobacteria</taxon>
        <taxon>Vibrionales</taxon>
        <taxon>Vibrionaceae</taxon>
        <taxon>Photobacterium</taxon>
    </lineage>
</organism>
<accession>A0ABU6LE58</accession>
<evidence type="ECO:0000313" key="2">
    <source>
        <dbReference type="EMBL" id="MEC6897857.1"/>
    </source>
</evidence>
<gene>
    <name evidence="2" type="ORF">VXS00_04290</name>
</gene>
<dbReference type="Pfam" id="PF13302">
    <property type="entry name" value="Acetyltransf_3"/>
    <property type="match status" value="1"/>
</dbReference>
<dbReference type="Proteomes" id="UP001339429">
    <property type="component" value="Unassembled WGS sequence"/>
</dbReference>
<keyword evidence="3" id="KW-1185">Reference proteome</keyword>
<name>A0ABU6LE58_9GAMM</name>
<dbReference type="PANTHER" id="PTHR43415:SF3">
    <property type="entry name" value="GNAT-FAMILY ACETYLTRANSFERASE"/>
    <property type="match status" value="1"/>
</dbReference>
<dbReference type="Gene3D" id="3.40.630.30">
    <property type="match status" value="1"/>
</dbReference>
<evidence type="ECO:0000259" key="1">
    <source>
        <dbReference type="Pfam" id="PF13302"/>
    </source>
</evidence>
<reference evidence="2 3" key="1">
    <citation type="submission" date="2024-01" db="EMBL/GenBank/DDBJ databases">
        <title>Active colonisers of the gastrointestinal tract of Atlantic salmon farmed in a warm water region.</title>
        <authorList>
            <person name="Bowman J.P."/>
        </authorList>
    </citation>
    <scope>NUCLEOTIDE SEQUENCE [LARGE SCALE GENOMIC DNA]</scope>
    <source>
        <strain evidence="2 3">S4MW1</strain>
    </source>
</reference>
<dbReference type="PANTHER" id="PTHR43415">
    <property type="entry name" value="SPERMIDINE N(1)-ACETYLTRANSFERASE"/>
    <property type="match status" value="1"/>
</dbReference>
<dbReference type="InterPro" id="IPR016181">
    <property type="entry name" value="Acyl_CoA_acyltransferase"/>
</dbReference>